<dbReference type="EMBL" id="KX517800">
    <property type="protein sequence ID" value="ARD69798.1"/>
    <property type="molecule type" value="Genomic_DNA"/>
</dbReference>
<evidence type="ECO:0000313" key="3">
    <source>
        <dbReference type="Proteomes" id="UP000225433"/>
    </source>
</evidence>
<accession>A0A1V0M4K3</accession>
<proteinExistence type="predicted"/>
<sequence length="104" mass="12507">MIFPYFRYISHKELAAFRRKKQQERRDRRASWEREWITLSELKSRQGWTGAAIQHFLGDPVPAAESGSLVNRFAYQRHRVEQIEKTAKFKTWHEEKRSSIKGDE</sequence>
<reference evidence="1" key="1">
    <citation type="journal article" date="2017" name="J. Invertebr. Pathol.">
        <title>Identification and bacterial characteristics of Xenorhabdus hominickii ANU101 from an entomopathogenic nematode, Steinernema monticolum.</title>
        <authorList>
            <person name="Park Y."/>
            <person name="Kang S."/>
            <person name="Sadekuzzaman M."/>
            <person name="Kim H."/>
            <person name="Jung J.K."/>
            <person name="Kim Y."/>
        </authorList>
    </citation>
    <scope>NUCLEOTIDE SEQUENCE</scope>
    <source>
        <strain evidence="1">ANU101</strain>
        <plasmid evidence="1">unnamed3</plasmid>
    </source>
</reference>
<dbReference type="Proteomes" id="UP000225433">
    <property type="component" value="Unassembled WGS sequence"/>
</dbReference>
<evidence type="ECO:0000313" key="1">
    <source>
        <dbReference type="EMBL" id="ARD69798.1"/>
    </source>
</evidence>
<evidence type="ECO:0000313" key="2">
    <source>
        <dbReference type="EMBL" id="PHM51926.1"/>
    </source>
</evidence>
<dbReference type="EMBL" id="NJAI01000012">
    <property type="protein sequence ID" value="PHM51926.1"/>
    <property type="molecule type" value="Genomic_DNA"/>
</dbReference>
<geneLocation type="plasmid" evidence="1">
    <name>unnamed3</name>
</geneLocation>
<dbReference type="RefSeq" id="WP_099140002.1">
    <property type="nucleotide sequence ID" value="NZ_CAWNQJ010000024.1"/>
</dbReference>
<name>A0A1V0M4K3_XENHO</name>
<organism evidence="1">
    <name type="scientific">Xenorhabdus hominickii</name>
    <dbReference type="NCBI Taxonomy" id="351679"/>
    <lineage>
        <taxon>Bacteria</taxon>
        <taxon>Pseudomonadati</taxon>
        <taxon>Pseudomonadota</taxon>
        <taxon>Gammaproteobacteria</taxon>
        <taxon>Enterobacterales</taxon>
        <taxon>Morganellaceae</taxon>
        <taxon>Xenorhabdus</taxon>
    </lineage>
</organism>
<reference evidence="2 3" key="2">
    <citation type="journal article" date="2017" name="Nat. Microbiol.">
        <title>Natural product diversity associated with the nematode symbionts Photorhabdus and Xenorhabdus.</title>
        <authorList>
            <person name="Tobias N.J."/>
            <person name="Wolff H."/>
            <person name="Djahanschiri B."/>
            <person name="Grundmann F."/>
            <person name="Kronenwerth M."/>
            <person name="Shi Y.M."/>
            <person name="Simonyi S."/>
            <person name="Grun P."/>
            <person name="Shapiro-Ilan D."/>
            <person name="Pidot S.J."/>
            <person name="Stinear T.P."/>
            <person name="Ebersberger I."/>
            <person name="Bode H.B."/>
        </authorList>
    </citation>
    <scope>NUCLEOTIDE SEQUENCE [LARGE SCALE GENOMIC DNA]</scope>
    <source>
        <strain evidence="2 3">DSM 17903</strain>
    </source>
</reference>
<keyword evidence="1" id="KW-0614">Plasmid</keyword>
<dbReference type="AlphaFoldDB" id="A0A1V0M4K3"/>
<protein>
    <submittedName>
        <fullName evidence="1">Uncharacterized protein</fullName>
    </submittedName>
</protein>
<gene>
    <name evidence="2" type="ORF">Xhom_04765</name>
</gene>